<dbReference type="Proteomes" id="UP000075809">
    <property type="component" value="Unassembled WGS sequence"/>
</dbReference>
<feature type="compositionally biased region" description="Basic and acidic residues" evidence="1">
    <location>
        <begin position="23"/>
        <end position="40"/>
    </location>
</feature>
<evidence type="ECO:0000313" key="3">
    <source>
        <dbReference type="Proteomes" id="UP000075809"/>
    </source>
</evidence>
<organism evidence="2 3">
    <name type="scientific">Mycetomoellerius zeteki</name>
    <dbReference type="NCBI Taxonomy" id="64791"/>
    <lineage>
        <taxon>Eukaryota</taxon>
        <taxon>Metazoa</taxon>
        <taxon>Ecdysozoa</taxon>
        <taxon>Arthropoda</taxon>
        <taxon>Hexapoda</taxon>
        <taxon>Insecta</taxon>
        <taxon>Pterygota</taxon>
        <taxon>Neoptera</taxon>
        <taxon>Endopterygota</taxon>
        <taxon>Hymenoptera</taxon>
        <taxon>Apocrita</taxon>
        <taxon>Aculeata</taxon>
        <taxon>Formicoidea</taxon>
        <taxon>Formicidae</taxon>
        <taxon>Myrmicinae</taxon>
        <taxon>Mycetomoellerius</taxon>
    </lineage>
</organism>
<evidence type="ECO:0000256" key="1">
    <source>
        <dbReference type="SAM" id="MobiDB-lite"/>
    </source>
</evidence>
<accession>A0A151WZR2</accession>
<dbReference type="EMBL" id="KQ982649">
    <property type="protein sequence ID" value="KYQ53191.1"/>
    <property type="molecule type" value="Genomic_DNA"/>
</dbReference>
<sequence length="103" mass="11605">MNNEGTEWRSLVNVMFEPSELQGLRRDKVHGPDIRPDSTHNQKQVSFPVDASKTAEREKDKLSCCFVRYAEHGSPQPQCADTGGNAKFEMRAMPNRVEGDIQA</sequence>
<dbReference type="AlphaFoldDB" id="A0A151WZR2"/>
<evidence type="ECO:0000313" key="2">
    <source>
        <dbReference type="EMBL" id="KYQ53191.1"/>
    </source>
</evidence>
<proteinExistence type="predicted"/>
<name>A0A151WZR2_9HYME</name>
<protein>
    <submittedName>
        <fullName evidence="2">Uncharacterized protein</fullName>
    </submittedName>
</protein>
<feature type="region of interest" description="Disordered" evidence="1">
    <location>
        <begin position="22"/>
        <end position="54"/>
    </location>
</feature>
<keyword evidence="3" id="KW-1185">Reference proteome</keyword>
<reference evidence="2 3" key="1">
    <citation type="submission" date="2015-09" db="EMBL/GenBank/DDBJ databases">
        <title>Trachymyrmex zeteki WGS genome.</title>
        <authorList>
            <person name="Nygaard S."/>
            <person name="Hu H."/>
            <person name="Boomsma J."/>
            <person name="Zhang G."/>
        </authorList>
    </citation>
    <scope>NUCLEOTIDE SEQUENCE [LARGE SCALE GENOMIC DNA]</scope>
    <source>
        <strain evidence="2">Tzet28-1</strain>
        <tissue evidence="2">Whole body</tissue>
    </source>
</reference>
<gene>
    <name evidence="2" type="ORF">ALC60_07922</name>
</gene>